<organism evidence="2 3">
    <name type="scientific">Corallincola platygyrae</name>
    <dbReference type="NCBI Taxonomy" id="1193278"/>
    <lineage>
        <taxon>Bacteria</taxon>
        <taxon>Pseudomonadati</taxon>
        <taxon>Pseudomonadota</taxon>
        <taxon>Gammaproteobacteria</taxon>
        <taxon>Alteromonadales</taxon>
        <taxon>Psychromonadaceae</taxon>
        <taxon>Corallincola</taxon>
    </lineage>
</organism>
<protein>
    <recommendedName>
        <fullName evidence="1">Glutamine amidotransferase domain-containing protein</fullName>
    </recommendedName>
</protein>
<dbReference type="PRINTS" id="PR00099">
    <property type="entry name" value="CPSGATASE"/>
</dbReference>
<proteinExistence type="predicted"/>
<dbReference type="PROSITE" id="PS51273">
    <property type="entry name" value="GATASE_TYPE_1"/>
    <property type="match status" value="1"/>
</dbReference>
<sequence length="260" mass="28532">MPEKLLRIAILDADHLYPELVDIYQSYGRMFEQLFAAVLERTPQLFGEDFILQTQRFDVVSGVYPESLDCFDGVLVTGSKADAFSDEAWVQQLRDYAVDLLEAKIPTAGICFGHQLLALVAGGKVDRAANGWGVGINHYQVPKAAAGWLAELGFSPAKREQTDLVLIASHQDQVLALPANAQLLAGNAFCPNAGFRIENHLLSFQGHPEFTGDYLKALMTLRRERVGEANYQKACASVGAPHHGHDIGQLMLKFFAASKS</sequence>
<name>A0ABW4XID8_9GAMM</name>
<dbReference type="EMBL" id="JBHUHT010000003">
    <property type="protein sequence ID" value="MFD2094421.1"/>
    <property type="molecule type" value="Genomic_DNA"/>
</dbReference>
<keyword evidence="3" id="KW-1185">Reference proteome</keyword>
<dbReference type="InterPro" id="IPR029062">
    <property type="entry name" value="Class_I_gatase-like"/>
</dbReference>
<dbReference type="CDD" id="cd01741">
    <property type="entry name" value="GATase1_1"/>
    <property type="match status" value="1"/>
</dbReference>
<dbReference type="Proteomes" id="UP001597380">
    <property type="component" value="Unassembled WGS sequence"/>
</dbReference>
<dbReference type="Gene3D" id="3.40.50.880">
    <property type="match status" value="1"/>
</dbReference>
<dbReference type="InterPro" id="IPR044992">
    <property type="entry name" value="ChyE-like"/>
</dbReference>
<evidence type="ECO:0000313" key="3">
    <source>
        <dbReference type="Proteomes" id="UP001597380"/>
    </source>
</evidence>
<gene>
    <name evidence="2" type="ORF">ACFSJ3_00350</name>
</gene>
<dbReference type="PANTHER" id="PTHR42695:SF5">
    <property type="entry name" value="GLUTAMINE AMIDOTRANSFERASE YLR126C-RELATED"/>
    <property type="match status" value="1"/>
</dbReference>
<accession>A0ABW4XID8</accession>
<dbReference type="SUPFAM" id="SSF52317">
    <property type="entry name" value="Class I glutamine amidotransferase-like"/>
    <property type="match status" value="1"/>
</dbReference>
<evidence type="ECO:0000259" key="1">
    <source>
        <dbReference type="Pfam" id="PF00117"/>
    </source>
</evidence>
<dbReference type="InterPro" id="IPR017926">
    <property type="entry name" value="GATASE"/>
</dbReference>
<dbReference type="PANTHER" id="PTHR42695">
    <property type="entry name" value="GLUTAMINE AMIDOTRANSFERASE YLR126C-RELATED"/>
    <property type="match status" value="1"/>
</dbReference>
<dbReference type="RefSeq" id="WP_345337747.1">
    <property type="nucleotide sequence ID" value="NZ_BAABLI010000003.1"/>
</dbReference>
<feature type="domain" description="Glutamine amidotransferase" evidence="1">
    <location>
        <begin position="71"/>
        <end position="212"/>
    </location>
</feature>
<dbReference type="Pfam" id="PF00117">
    <property type="entry name" value="GATase"/>
    <property type="match status" value="1"/>
</dbReference>
<comment type="caution">
    <text evidence="2">The sequence shown here is derived from an EMBL/GenBank/DDBJ whole genome shotgun (WGS) entry which is preliminary data.</text>
</comment>
<evidence type="ECO:0000313" key="2">
    <source>
        <dbReference type="EMBL" id="MFD2094421.1"/>
    </source>
</evidence>
<reference evidence="3" key="1">
    <citation type="journal article" date="2019" name="Int. J. Syst. Evol. Microbiol.">
        <title>The Global Catalogue of Microorganisms (GCM) 10K type strain sequencing project: providing services to taxonomists for standard genome sequencing and annotation.</title>
        <authorList>
            <consortium name="The Broad Institute Genomics Platform"/>
            <consortium name="The Broad Institute Genome Sequencing Center for Infectious Disease"/>
            <person name="Wu L."/>
            <person name="Ma J."/>
        </authorList>
    </citation>
    <scope>NUCLEOTIDE SEQUENCE [LARGE SCALE GENOMIC DNA]</scope>
    <source>
        <strain evidence="3">CGMCC 1.10992</strain>
    </source>
</reference>